<keyword evidence="4 9" id="KW-0812">Transmembrane</keyword>
<dbReference type="GO" id="GO:0030001">
    <property type="term" value="P:metal ion transport"/>
    <property type="evidence" value="ECO:0007669"/>
    <property type="project" value="UniProtKB-ARBA"/>
</dbReference>
<sequence length="471" mass="51309">MDNDRRSVWRGFSSSSQTKTPSVRRAFTERMLSHPGRLSLAYFLVLIVVGTVLLILPATSRDGQVTDFNTAFFTTVSALSTCGIVIVDTAEYWNLFGQAVILLCIQFGGLGVMTFASLITMTISRRIRVTQQLLAADELGASKLSEVRSVINVVLICTFSVEIIAFSLLFPALLRLNEGQVSQSLWEAIFFAVASYNNAGFTPDTAGLYINSWSVGLPILLCAFVGTLGFPVILNVFQCAHRRQGPKRWNLHTKLTVVTTMSIVTTSLLWFLSVEWNNTTLFHNADLSSKLWHALVAAVMPRSAGFDISWMPHVSEQTKLFMSWIMFIGGGSASTAGGIRVTTFAVLILVCRAAFLRRKDDSVFGKRLHTQTVIMSVAITATCSILIYVASLILLTITDRSLTDIVFECCSAFGLGGYTLGVADPGNPGTLYVLAALMVIGRLGPMTVAYAISKPQPPQAVRYPAESIIVG</sequence>
<comment type="caution">
    <text evidence="10">The sequence shown here is derived from an EMBL/GenBank/DDBJ whole genome shotgun (WGS) entry which is preliminary data.</text>
</comment>
<keyword evidence="3" id="KW-1003">Cell membrane</keyword>
<feature type="compositionally biased region" description="Polar residues" evidence="8">
    <location>
        <begin position="12"/>
        <end position="21"/>
    </location>
</feature>
<evidence type="ECO:0000256" key="3">
    <source>
        <dbReference type="ARBA" id="ARBA00022475"/>
    </source>
</evidence>
<name>A0A430FGQ4_9BIFI</name>
<keyword evidence="2" id="KW-0813">Transport</keyword>
<accession>A0A430FGQ4</accession>
<dbReference type="InterPro" id="IPR003445">
    <property type="entry name" value="Cat_transpt"/>
</dbReference>
<evidence type="ECO:0000256" key="8">
    <source>
        <dbReference type="SAM" id="MobiDB-lite"/>
    </source>
</evidence>
<feature type="transmembrane region" description="Helical" evidence="9">
    <location>
        <begin position="99"/>
        <end position="123"/>
    </location>
</feature>
<keyword evidence="7 9" id="KW-0472">Membrane</keyword>
<dbReference type="PANTHER" id="PTHR32024:SF1">
    <property type="entry name" value="KTR SYSTEM POTASSIUM UPTAKE PROTEIN B"/>
    <property type="match status" value="1"/>
</dbReference>
<feature type="transmembrane region" description="Helical" evidence="9">
    <location>
        <begin position="255"/>
        <end position="273"/>
    </location>
</feature>
<feature type="transmembrane region" description="Helical" evidence="9">
    <location>
        <begin position="213"/>
        <end position="234"/>
    </location>
</feature>
<evidence type="ECO:0000256" key="4">
    <source>
        <dbReference type="ARBA" id="ARBA00022692"/>
    </source>
</evidence>
<feature type="transmembrane region" description="Helical" evidence="9">
    <location>
        <begin position="321"/>
        <end position="351"/>
    </location>
</feature>
<evidence type="ECO:0000256" key="6">
    <source>
        <dbReference type="ARBA" id="ARBA00023065"/>
    </source>
</evidence>
<dbReference type="Proteomes" id="UP000288607">
    <property type="component" value="Unassembled WGS sequence"/>
</dbReference>
<keyword evidence="11" id="KW-1185">Reference proteome</keyword>
<proteinExistence type="predicted"/>
<reference evidence="10 11" key="1">
    <citation type="submission" date="2018-09" db="EMBL/GenBank/DDBJ databases">
        <title>Characterization of the phylogenetic diversity of five novel species belonging to the genus Bifidobacterium.</title>
        <authorList>
            <person name="Lugli G.A."/>
            <person name="Duranti S."/>
            <person name="Milani C."/>
        </authorList>
    </citation>
    <scope>NUCLEOTIDE SEQUENCE [LARGE SCALE GENOMIC DNA]</scope>
    <source>
        <strain evidence="10 11">2028B</strain>
    </source>
</reference>
<dbReference type="GO" id="GO:0008324">
    <property type="term" value="F:monoatomic cation transmembrane transporter activity"/>
    <property type="evidence" value="ECO:0007669"/>
    <property type="project" value="InterPro"/>
</dbReference>
<evidence type="ECO:0000256" key="1">
    <source>
        <dbReference type="ARBA" id="ARBA00004651"/>
    </source>
</evidence>
<dbReference type="GO" id="GO:0005886">
    <property type="term" value="C:plasma membrane"/>
    <property type="evidence" value="ECO:0007669"/>
    <property type="project" value="UniProtKB-SubCell"/>
</dbReference>
<feature type="transmembrane region" description="Helical" evidence="9">
    <location>
        <begin position="431"/>
        <end position="452"/>
    </location>
</feature>
<protein>
    <submittedName>
        <fullName evidence="10">Potassium transporter Trk</fullName>
    </submittedName>
</protein>
<organism evidence="10 11">
    <name type="scientific">Bifidobacterium callimiconis</name>
    <dbReference type="NCBI Taxonomy" id="2306973"/>
    <lineage>
        <taxon>Bacteria</taxon>
        <taxon>Bacillati</taxon>
        <taxon>Actinomycetota</taxon>
        <taxon>Actinomycetes</taxon>
        <taxon>Bifidobacteriales</taxon>
        <taxon>Bifidobacteriaceae</taxon>
        <taxon>Bifidobacterium</taxon>
    </lineage>
</organism>
<comment type="subcellular location">
    <subcellularLocation>
        <location evidence="1">Cell membrane</location>
        <topology evidence="1">Multi-pass membrane protein</topology>
    </subcellularLocation>
</comment>
<evidence type="ECO:0000256" key="9">
    <source>
        <dbReference type="SAM" id="Phobius"/>
    </source>
</evidence>
<dbReference type="EMBL" id="QXGJ01000002">
    <property type="protein sequence ID" value="RSX51952.1"/>
    <property type="molecule type" value="Genomic_DNA"/>
</dbReference>
<evidence type="ECO:0000313" key="10">
    <source>
        <dbReference type="EMBL" id="RSX51952.1"/>
    </source>
</evidence>
<evidence type="ECO:0000256" key="2">
    <source>
        <dbReference type="ARBA" id="ARBA00022448"/>
    </source>
</evidence>
<gene>
    <name evidence="10" type="ORF">D2E23_0559</name>
</gene>
<keyword evidence="6" id="KW-0406">Ion transport</keyword>
<feature type="transmembrane region" description="Helical" evidence="9">
    <location>
        <begin position="150"/>
        <end position="174"/>
    </location>
</feature>
<dbReference type="PANTHER" id="PTHR32024">
    <property type="entry name" value="TRK SYSTEM POTASSIUM UPTAKE PROTEIN TRKG-RELATED"/>
    <property type="match status" value="1"/>
</dbReference>
<evidence type="ECO:0000313" key="11">
    <source>
        <dbReference type="Proteomes" id="UP000288607"/>
    </source>
</evidence>
<evidence type="ECO:0000256" key="5">
    <source>
        <dbReference type="ARBA" id="ARBA00022989"/>
    </source>
</evidence>
<evidence type="ECO:0000256" key="7">
    <source>
        <dbReference type="ARBA" id="ARBA00023136"/>
    </source>
</evidence>
<dbReference type="Pfam" id="PF02386">
    <property type="entry name" value="TrkH"/>
    <property type="match status" value="1"/>
</dbReference>
<feature type="transmembrane region" description="Helical" evidence="9">
    <location>
        <begin position="39"/>
        <end position="56"/>
    </location>
</feature>
<feature type="transmembrane region" description="Helical" evidence="9">
    <location>
        <begin position="372"/>
        <end position="397"/>
    </location>
</feature>
<keyword evidence="5 9" id="KW-1133">Transmembrane helix</keyword>
<feature type="region of interest" description="Disordered" evidence="8">
    <location>
        <begin position="1"/>
        <end position="21"/>
    </location>
</feature>
<dbReference type="AlphaFoldDB" id="A0A430FGQ4"/>